<comment type="caution">
    <text evidence="1">The sequence shown here is derived from an EMBL/GenBank/DDBJ whole genome shotgun (WGS) entry which is preliminary data.</text>
</comment>
<reference evidence="1 2" key="1">
    <citation type="submission" date="2021-06" db="EMBL/GenBank/DDBJ databases">
        <title>Caerostris extrusa draft genome.</title>
        <authorList>
            <person name="Kono N."/>
            <person name="Arakawa K."/>
        </authorList>
    </citation>
    <scope>NUCLEOTIDE SEQUENCE [LARGE SCALE GENOMIC DNA]</scope>
</reference>
<proteinExistence type="predicted"/>
<keyword evidence="2" id="KW-1185">Reference proteome</keyword>
<dbReference type="EMBL" id="BPLR01000748">
    <property type="protein sequence ID" value="GIY97175.1"/>
    <property type="molecule type" value="Genomic_DNA"/>
</dbReference>
<accession>A0AAV4XSM6</accession>
<protein>
    <submittedName>
        <fullName evidence="1">Uncharacterized protein</fullName>
    </submittedName>
</protein>
<evidence type="ECO:0000313" key="1">
    <source>
        <dbReference type="EMBL" id="GIY97175.1"/>
    </source>
</evidence>
<evidence type="ECO:0000313" key="2">
    <source>
        <dbReference type="Proteomes" id="UP001054945"/>
    </source>
</evidence>
<organism evidence="1 2">
    <name type="scientific">Caerostris extrusa</name>
    <name type="common">Bark spider</name>
    <name type="synonym">Caerostris bankana</name>
    <dbReference type="NCBI Taxonomy" id="172846"/>
    <lineage>
        <taxon>Eukaryota</taxon>
        <taxon>Metazoa</taxon>
        <taxon>Ecdysozoa</taxon>
        <taxon>Arthropoda</taxon>
        <taxon>Chelicerata</taxon>
        <taxon>Arachnida</taxon>
        <taxon>Araneae</taxon>
        <taxon>Araneomorphae</taxon>
        <taxon>Entelegynae</taxon>
        <taxon>Araneoidea</taxon>
        <taxon>Araneidae</taxon>
        <taxon>Caerostris</taxon>
    </lineage>
</organism>
<name>A0AAV4XSM6_CAEEX</name>
<dbReference type="AlphaFoldDB" id="A0AAV4XSM6"/>
<sequence length="87" mass="9956">MNVILSKANPIFSPLLRNHLLKTPPRMSTTRVQGKKHLNWDQIPCSYIKVVGYTGIEKPLFQILPSLRWPLCLTAACWDSLRIPSEL</sequence>
<gene>
    <name evidence="1" type="ORF">CEXT_652921</name>
</gene>
<dbReference type="Proteomes" id="UP001054945">
    <property type="component" value="Unassembled WGS sequence"/>
</dbReference>